<name>A0A382BU64_9ZZZZ</name>
<evidence type="ECO:0008006" key="3">
    <source>
        <dbReference type="Google" id="ProtNLM"/>
    </source>
</evidence>
<dbReference type="EMBL" id="UINC01031251">
    <property type="protein sequence ID" value="SVB17002.1"/>
    <property type="molecule type" value="Genomic_DNA"/>
</dbReference>
<gene>
    <name evidence="2" type="ORF">METZ01_LOCUS169856</name>
</gene>
<feature type="non-terminal residue" evidence="2">
    <location>
        <position position="134"/>
    </location>
</feature>
<proteinExistence type="predicted"/>
<evidence type="ECO:0000313" key="2">
    <source>
        <dbReference type="EMBL" id="SVB17002.1"/>
    </source>
</evidence>
<dbReference type="AlphaFoldDB" id="A0A382BU64"/>
<evidence type="ECO:0000256" key="1">
    <source>
        <dbReference type="SAM" id="MobiDB-lite"/>
    </source>
</evidence>
<feature type="compositionally biased region" description="Basic and acidic residues" evidence="1">
    <location>
        <begin position="31"/>
        <end position="46"/>
    </location>
</feature>
<sequence>MASIQKRITKEGRTTYRALVRIKGSPTKSATFDRRSDARRWSQKKEEELRSTNLTCSIKNEQHTLGELVDRYVSQVMPDKKDIAIQTHQLNWWKTHLGDCRLSAVSSAMISECRDELKKGQTQYGTPRSAATVN</sequence>
<reference evidence="2" key="1">
    <citation type="submission" date="2018-05" db="EMBL/GenBank/DDBJ databases">
        <authorList>
            <person name="Lanie J.A."/>
            <person name="Ng W.-L."/>
            <person name="Kazmierczak K.M."/>
            <person name="Andrzejewski T.M."/>
            <person name="Davidsen T.M."/>
            <person name="Wayne K.J."/>
            <person name="Tettelin H."/>
            <person name="Glass J.I."/>
            <person name="Rusch D."/>
            <person name="Podicherti R."/>
            <person name="Tsui H.-C.T."/>
            <person name="Winkler M.E."/>
        </authorList>
    </citation>
    <scope>NUCLEOTIDE SEQUENCE</scope>
</reference>
<accession>A0A382BU64</accession>
<protein>
    <recommendedName>
        <fullName evidence="3">Core-binding (CB) domain-containing protein</fullName>
    </recommendedName>
</protein>
<feature type="region of interest" description="Disordered" evidence="1">
    <location>
        <begin position="27"/>
        <end position="46"/>
    </location>
</feature>
<organism evidence="2">
    <name type="scientific">marine metagenome</name>
    <dbReference type="NCBI Taxonomy" id="408172"/>
    <lineage>
        <taxon>unclassified sequences</taxon>
        <taxon>metagenomes</taxon>
        <taxon>ecological metagenomes</taxon>
    </lineage>
</organism>